<accession>A0A1D3JPV7</accession>
<gene>
    <name evidence="3" type="ORF">PVE_R1G0251</name>
</gene>
<organism evidence="3 4">
    <name type="scientific">Pseudomonas veronii 1YdBTEX2</name>
    <dbReference type="NCBI Taxonomy" id="1295141"/>
    <lineage>
        <taxon>Bacteria</taxon>
        <taxon>Pseudomonadati</taxon>
        <taxon>Pseudomonadota</taxon>
        <taxon>Gammaproteobacteria</taxon>
        <taxon>Pseudomonadales</taxon>
        <taxon>Pseudomonadaceae</taxon>
        <taxon>Pseudomonas</taxon>
    </lineage>
</organism>
<sequence>MQTCVAALRLPVRMSVERVSGCSWAECPDGVESANWFAGADKAGASTSTVQGVNPSAGSTLAVTNSSKDIFTWTSAGDIALRTGGRAVISSGISTAIQGGSFGDNFNAALLGEAGNVAMATGFNWVGDYVTFPNGSPQKIIAHALMGGLLAEATGSDFKTGAAAAGLNEALINQLTWAAQGNKDITLMLSQLTGLLAAAAVDGDLEKGSQIAQKATTFNYLYHKEVEEMLREVDSKSTEQEKRAVRERYAALDQQRNDELDALCARDPQRCRGIAISLANDDQKLVDLVGKLRSQGQGGAASAVGFVIGSNLDASSKIAADISSAGGGVLVKLGAEAIKAGVGVTLPSRSGAGKGKGSQGEAAGPDVPQGAKATVQGPLVSKGSDVTPEIIQKALQGDPAISGQNFVSLPAVQRYVDRLLKGDVAPPIKMDGNIIVDGNHRYIAAKILGRSPEVVPGTLSPSKAGQTKPVSDVKIDPVDWGNR</sequence>
<dbReference type="InterPro" id="IPR006915">
    <property type="entry name" value="DUF637_hemagglutn_put"/>
</dbReference>
<feature type="region of interest" description="Disordered" evidence="1">
    <location>
        <begin position="349"/>
        <end position="381"/>
    </location>
</feature>
<evidence type="ECO:0000313" key="4">
    <source>
        <dbReference type="Proteomes" id="UP000245431"/>
    </source>
</evidence>
<feature type="compositionally biased region" description="Polar residues" evidence="1">
    <location>
        <begin position="459"/>
        <end position="469"/>
    </location>
</feature>
<feature type="compositionally biased region" description="Basic and acidic residues" evidence="1">
    <location>
        <begin position="471"/>
        <end position="483"/>
    </location>
</feature>
<dbReference type="Pfam" id="PF04830">
    <property type="entry name" value="DUF637"/>
    <property type="match status" value="1"/>
</dbReference>
<proteinExistence type="predicted"/>
<feature type="region of interest" description="Disordered" evidence="1">
    <location>
        <begin position="457"/>
        <end position="483"/>
    </location>
</feature>
<evidence type="ECO:0000259" key="2">
    <source>
        <dbReference type="Pfam" id="PF04830"/>
    </source>
</evidence>
<dbReference type="AlphaFoldDB" id="A0A1D3JPV7"/>
<feature type="domain" description="DUF637" evidence="2">
    <location>
        <begin position="72"/>
        <end position="165"/>
    </location>
</feature>
<reference evidence="4" key="1">
    <citation type="submission" date="2016-07" db="EMBL/GenBank/DDBJ databases">
        <authorList>
            <person name="Florea S."/>
            <person name="Webb J.S."/>
            <person name="Jaromczyk J."/>
            <person name="Schardl C.L."/>
        </authorList>
    </citation>
    <scope>NUCLEOTIDE SEQUENCE [LARGE SCALE GENOMIC DNA]</scope>
    <source>
        <strain evidence="4">1YdBTEX2</strain>
    </source>
</reference>
<dbReference type="EMBL" id="LT599583">
    <property type="protein sequence ID" value="SBW78139.1"/>
    <property type="molecule type" value="Genomic_DNA"/>
</dbReference>
<dbReference type="Proteomes" id="UP000245431">
    <property type="component" value="Chromosome PVE_r1"/>
</dbReference>
<evidence type="ECO:0000313" key="3">
    <source>
        <dbReference type="EMBL" id="SBW78139.1"/>
    </source>
</evidence>
<evidence type="ECO:0000256" key="1">
    <source>
        <dbReference type="SAM" id="MobiDB-lite"/>
    </source>
</evidence>
<name>A0A1D3JPV7_PSEVE</name>
<protein>
    <recommendedName>
        <fullName evidence="2">DUF637 domain-containing protein</fullName>
    </recommendedName>
</protein>